<accession>A0A6A4S1T5</accession>
<gene>
    <name evidence="1" type="ORF">F2P81_023266</name>
</gene>
<protein>
    <submittedName>
        <fullName evidence="1">Uncharacterized protein</fullName>
    </submittedName>
</protein>
<evidence type="ECO:0000313" key="2">
    <source>
        <dbReference type="Proteomes" id="UP000438429"/>
    </source>
</evidence>
<evidence type="ECO:0000313" key="1">
    <source>
        <dbReference type="EMBL" id="KAF0024464.1"/>
    </source>
</evidence>
<dbReference type="AlphaFoldDB" id="A0A6A4S1T5"/>
<organism evidence="1 2">
    <name type="scientific">Scophthalmus maximus</name>
    <name type="common">Turbot</name>
    <name type="synonym">Psetta maxima</name>
    <dbReference type="NCBI Taxonomy" id="52904"/>
    <lineage>
        <taxon>Eukaryota</taxon>
        <taxon>Metazoa</taxon>
        <taxon>Chordata</taxon>
        <taxon>Craniata</taxon>
        <taxon>Vertebrata</taxon>
        <taxon>Euteleostomi</taxon>
        <taxon>Actinopterygii</taxon>
        <taxon>Neopterygii</taxon>
        <taxon>Teleostei</taxon>
        <taxon>Neoteleostei</taxon>
        <taxon>Acanthomorphata</taxon>
        <taxon>Carangaria</taxon>
        <taxon>Pleuronectiformes</taxon>
        <taxon>Pleuronectoidei</taxon>
        <taxon>Scophthalmidae</taxon>
        <taxon>Scophthalmus</taxon>
    </lineage>
</organism>
<dbReference type="EMBL" id="VEVO01000021">
    <property type="protein sequence ID" value="KAF0024464.1"/>
    <property type="molecule type" value="Genomic_DNA"/>
</dbReference>
<name>A0A6A4S1T5_SCOMX</name>
<proteinExistence type="predicted"/>
<reference evidence="1 2" key="1">
    <citation type="submission" date="2019-06" db="EMBL/GenBank/DDBJ databases">
        <title>Draft genomes of female and male turbot (Scophthalmus maximus).</title>
        <authorList>
            <person name="Xu H."/>
            <person name="Xu X.-W."/>
            <person name="Shao C."/>
            <person name="Chen S."/>
        </authorList>
    </citation>
    <scope>NUCLEOTIDE SEQUENCE [LARGE SCALE GENOMIC DNA]</scope>
    <source>
        <strain evidence="1">Ysfricsl-2016a</strain>
        <tissue evidence="1">Blood</tissue>
    </source>
</reference>
<dbReference type="Proteomes" id="UP000438429">
    <property type="component" value="Unassembled WGS sequence"/>
</dbReference>
<comment type="caution">
    <text evidence="1">The sequence shown here is derived from an EMBL/GenBank/DDBJ whole genome shotgun (WGS) entry which is preliminary data.</text>
</comment>
<sequence>MERDDKVLTKLRRYQRRAKVKVKCVAVKQLQHVYDADLKFKHSGELIIITRTNISPVLQALPLVFYLSREHF</sequence>